<reference evidence="4" key="1">
    <citation type="submission" date="2016-06" db="EMBL/GenBank/DDBJ databases">
        <title>Parallel loss of symbiosis genes in relatives of nitrogen-fixing non-legume Parasponia.</title>
        <authorList>
            <person name="Van Velzen R."/>
            <person name="Holmer R."/>
            <person name="Bu F."/>
            <person name="Rutten L."/>
            <person name="Van Zeijl A."/>
            <person name="Liu W."/>
            <person name="Santuari L."/>
            <person name="Cao Q."/>
            <person name="Sharma T."/>
            <person name="Shen D."/>
            <person name="Roswanjaya Y."/>
            <person name="Wardhani T."/>
            <person name="Kalhor M.S."/>
            <person name="Jansen J."/>
            <person name="Van den Hoogen J."/>
            <person name="Gungor B."/>
            <person name="Hartog M."/>
            <person name="Hontelez J."/>
            <person name="Verver J."/>
            <person name="Yang W.-C."/>
            <person name="Schijlen E."/>
            <person name="Repin R."/>
            <person name="Schilthuizen M."/>
            <person name="Schranz E."/>
            <person name="Heidstra R."/>
            <person name="Miyata K."/>
            <person name="Fedorova E."/>
            <person name="Kohlen W."/>
            <person name="Bisseling T."/>
            <person name="Smit S."/>
            <person name="Geurts R."/>
        </authorList>
    </citation>
    <scope>NUCLEOTIDE SEQUENCE [LARGE SCALE GENOMIC DNA]</scope>
    <source>
        <strain evidence="4">cv. WU1-14</strain>
    </source>
</reference>
<protein>
    <submittedName>
        <fullName evidence="3">Serine/threonine protein kinase</fullName>
    </submittedName>
</protein>
<dbReference type="Gene3D" id="3.30.200.20">
    <property type="entry name" value="Phosphorylase Kinase, domain 1"/>
    <property type="match status" value="1"/>
</dbReference>
<comment type="similarity">
    <text evidence="1">Belongs to the protein kinase superfamily. STE Ser/Thr protein kinase family. STE20 subfamily.</text>
</comment>
<dbReference type="GO" id="GO:0043539">
    <property type="term" value="F:protein serine/threonine kinase activator activity"/>
    <property type="evidence" value="ECO:0007669"/>
    <property type="project" value="InterPro"/>
</dbReference>
<dbReference type="InterPro" id="IPR047173">
    <property type="entry name" value="STRAD_A/B-like"/>
</dbReference>
<evidence type="ECO:0000256" key="1">
    <source>
        <dbReference type="ARBA" id="ARBA00008874"/>
    </source>
</evidence>
<dbReference type="PANTHER" id="PTHR48014">
    <property type="entry name" value="SERINE/THREONINE-PROTEIN KINASE FRAY2"/>
    <property type="match status" value="1"/>
</dbReference>
<keyword evidence="3" id="KW-0418">Kinase</keyword>
<keyword evidence="3" id="KW-0808">Transferase</keyword>
<dbReference type="STRING" id="3476.A0A2P5BWY8"/>
<comment type="caution">
    <text evidence="3">The sequence shown here is derived from an EMBL/GenBank/DDBJ whole genome shotgun (WGS) entry which is preliminary data.</text>
</comment>
<organism evidence="3 4">
    <name type="scientific">Parasponia andersonii</name>
    <name type="common">Sponia andersonii</name>
    <dbReference type="NCBI Taxonomy" id="3476"/>
    <lineage>
        <taxon>Eukaryota</taxon>
        <taxon>Viridiplantae</taxon>
        <taxon>Streptophyta</taxon>
        <taxon>Embryophyta</taxon>
        <taxon>Tracheophyta</taxon>
        <taxon>Spermatophyta</taxon>
        <taxon>Magnoliopsida</taxon>
        <taxon>eudicotyledons</taxon>
        <taxon>Gunneridae</taxon>
        <taxon>Pentapetalae</taxon>
        <taxon>rosids</taxon>
        <taxon>fabids</taxon>
        <taxon>Rosales</taxon>
        <taxon>Cannabaceae</taxon>
        <taxon>Parasponia</taxon>
    </lineage>
</organism>
<feature type="domain" description="Protein kinase" evidence="2">
    <location>
        <begin position="1"/>
        <end position="224"/>
    </location>
</feature>
<dbReference type="OrthoDB" id="248923at2759"/>
<dbReference type="PROSITE" id="PS50011">
    <property type="entry name" value="PROTEIN_KINASE_DOM"/>
    <property type="match status" value="1"/>
</dbReference>
<dbReference type="SMART" id="SM00220">
    <property type="entry name" value="S_TKc"/>
    <property type="match status" value="1"/>
</dbReference>
<proteinExistence type="inferred from homology"/>
<dbReference type="EMBL" id="JXTB01000209">
    <property type="protein sequence ID" value="PON53271.1"/>
    <property type="molecule type" value="Genomic_DNA"/>
</dbReference>
<dbReference type="SUPFAM" id="SSF56112">
    <property type="entry name" value="Protein kinase-like (PK-like)"/>
    <property type="match status" value="1"/>
</dbReference>
<dbReference type="GO" id="GO:0004674">
    <property type="term" value="F:protein serine/threonine kinase activity"/>
    <property type="evidence" value="ECO:0007669"/>
    <property type="project" value="UniProtKB-KW"/>
</dbReference>
<dbReference type="InterPro" id="IPR000719">
    <property type="entry name" value="Prot_kinase_dom"/>
</dbReference>
<dbReference type="AlphaFoldDB" id="A0A2P5BWY8"/>
<dbReference type="Pfam" id="PF00069">
    <property type="entry name" value="Pkinase"/>
    <property type="match status" value="1"/>
</dbReference>
<gene>
    <name evidence="3" type="ORF">PanWU01x14_203840</name>
</gene>
<keyword evidence="3" id="KW-0723">Serine/threonine-protein kinase</keyword>
<name>A0A2P5BWY8_PARAD</name>
<dbReference type="Proteomes" id="UP000237105">
    <property type="component" value="Unassembled WGS sequence"/>
</dbReference>
<dbReference type="GO" id="GO:0005524">
    <property type="term" value="F:ATP binding"/>
    <property type="evidence" value="ECO:0007669"/>
    <property type="project" value="InterPro"/>
</dbReference>
<keyword evidence="4" id="KW-1185">Reference proteome</keyword>
<evidence type="ECO:0000313" key="4">
    <source>
        <dbReference type="Proteomes" id="UP000237105"/>
    </source>
</evidence>
<dbReference type="InterPro" id="IPR011009">
    <property type="entry name" value="Kinase-like_dom_sf"/>
</dbReference>
<sequence>MDVVDRANEEASSRVNFLLNSQPYNLLTEISSGPEAVVYKAQCLPLFSELAAIKTIDFEGRSVQSSIDLICGAEVLTSSLSHSNVVPAHCSFMAEDEKFWVVMPFLPGGSVLSVMYDSQFGYSEAIARGLRDVPYWVAPYEGYGPKWNIWTLGIVAMEMSYGRPPLSQLPGTESLLLRLRKRFGSWKYEKVAISNLWSFSEEYKDVVSLCLDKDPAKRPPMKIC</sequence>
<evidence type="ECO:0000259" key="2">
    <source>
        <dbReference type="PROSITE" id="PS50011"/>
    </source>
</evidence>
<accession>A0A2P5BWY8</accession>
<dbReference type="Gene3D" id="1.10.510.10">
    <property type="entry name" value="Transferase(Phosphotransferase) domain 1"/>
    <property type="match status" value="1"/>
</dbReference>
<evidence type="ECO:0000313" key="3">
    <source>
        <dbReference type="EMBL" id="PON53271.1"/>
    </source>
</evidence>
<dbReference type="PANTHER" id="PTHR48014:SF7">
    <property type="entry name" value="SERINE_THREONINE-PROTEIN KINASE BLUS1"/>
    <property type="match status" value="1"/>
</dbReference>